<keyword evidence="1" id="KW-0812">Transmembrane</keyword>
<feature type="transmembrane region" description="Helical" evidence="1">
    <location>
        <begin position="7"/>
        <end position="28"/>
    </location>
</feature>
<evidence type="ECO:0000313" key="3">
    <source>
        <dbReference type="Proteomes" id="UP000647183"/>
    </source>
</evidence>
<gene>
    <name evidence="2" type="ORF">H9645_09180</name>
</gene>
<accession>A0ABR8UJK6</accession>
<keyword evidence="3" id="KW-1185">Reference proteome</keyword>
<sequence length="75" mass="7799">MKALHRLVGVLMVVGGCAGAIACAWALVDPSIMAAPTPLGAFEPPSPRWRAALGLVVSIGLVLFGSGRLRHRELP</sequence>
<dbReference type="PROSITE" id="PS51257">
    <property type="entry name" value="PROKAR_LIPOPROTEIN"/>
    <property type="match status" value="1"/>
</dbReference>
<feature type="transmembrane region" description="Helical" evidence="1">
    <location>
        <begin position="48"/>
        <end position="66"/>
    </location>
</feature>
<protein>
    <submittedName>
        <fullName evidence="2">Uncharacterized protein</fullName>
    </submittedName>
</protein>
<reference evidence="2 3" key="1">
    <citation type="submission" date="2020-08" db="EMBL/GenBank/DDBJ databases">
        <title>A Genomic Blueprint of the Chicken Gut Microbiome.</title>
        <authorList>
            <person name="Gilroy R."/>
            <person name="Ravi A."/>
            <person name="Getino M."/>
            <person name="Pursley I."/>
            <person name="Horton D.L."/>
            <person name="Alikhan N.-F."/>
            <person name="Baker D."/>
            <person name="Gharbi K."/>
            <person name="Hall N."/>
            <person name="Watson M."/>
            <person name="Adriaenssens E.M."/>
            <person name="Foster-Nyarko E."/>
            <person name="Jarju S."/>
            <person name="Secka A."/>
            <person name="Antonio M."/>
            <person name="Oren A."/>
            <person name="Chaudhuri R."/>
            <person name="La Ragione R.M."/>
            <person name="Hildebrand F."/>
            <person name="Pallen M.J."/>
        </authorList>
    </citation>
    <scope>NUCLEOTIDE SEQUENCE [LARGE SCALE GENOMIC DNA]</scope>
    <source>
        <strain evidence="2 3">Sa2BVA3</strain>
    </source>
</reference>
<name>A0ABR8UJK6_9GAMM</name>
<dbReference type="RefSeq" id="WP_191729397.1">
    <property type="nucleotide sequence ID" value="NZ_JACSQJ010000004.1"/>
</dbReference>
<keyword evidence="1" id="KW-1133">Transmembrane helix</keyword>
<dbReference type="Proteomes" id="UP000647183">
    <property type="component" value="Unassembled WGS sequence"/>
</dbReference>
<evidence type="ECO:0000256" key="1">
    <source>
        <dbReference type="SAM" id="Phobius"/>
    </source>
</evidence>
<keyword evidence="1" id="KW-0472">Membrane</keyword>
<comment type="caution">
    <text evidence="2">The sequence shown here is derived from an EMBL/GenBank/DDBJ whole genome shotgun (WGS) entry which is preliminary data.</text>
</comment>
<dbReference type="EMBL" id="JACSQJ010000004">
    <property type="protein sequence ID" value="MBD7988201.1"/>
    <property type="molecule type" value="Genomic_DNA"/>
</dbReference>
<evidence type="ECO:0000313" key="2">
    <source>
        <dbReference type="EMBL" id="MBD7988201.1"/>
    </source>
</evidence>
<organism evidence="2 3">
    <name type="scientific">Luteimonas colneyensis</name>
    <dbReference type="NCBI Taxonomy" id="2762230"/>
    <lineage>
        <taxon>Bacteria</taxon>
        <taxon>Pseudomonadati</taxon>
        <taxon>Pseudomonadota</taxon>
        <taxon>Gammaproteobacteria</taxon>
        <taxon>Lysobacterales</taxon>
        <taxon>Lysobacteraceae</taxon>
        <taxon>Luteimonas</taxon>
    </lineage>
</organism>
<proteinExistence type="predicted"/>